<sequence length="995" mass="112321">MRFIFSLPFLTSGFLQEISINQQFESFLGLPFHSMGKAGSKLGLPFLGHGRGLLCFCTSLESTAAINGVIRFCAHGAALRRHAFHPIRIFFQFRTGFPAPSSRVFWRGELVVDAKAIATICLRFPLLPFSGANYYISLPSSFAEIPSRMILDPRERSVLKGYRAFSAMAGVALFLDPLFLYIPGINSSRECAMSFDGNLLITAAVLRSVADALHLIPLFFQFRTAFPGPYSRELGSGRMVVDTSAIASRYLFSFFLVDLLSVLPLPQVIVVVAWISGKNRGSRMLTAIAILQPVIASQFLPRLFRFNQFIQEVRSTTTLAVEKAAFARIAITIFLYINAAHVRLLCFRPRLITTSTARIFHPLERVVRRWDAIFLALTAVALFLDPLFLYIPRINSRHGCVIRFDGNLVITATVLRSVADAFHLIRIFFRFRTGFPAPSSRVFGAGELVMDASAIARRYLSSYFIVDLLSVLPLPQVIVVAAWISGKTRGSRLLTAIAVLQPLIASQFVPRLFRFYQLSQKAISTSYAVRKAAVARIWVTVFLYVNAAHVVGAFWYSLAIRREMGCWRAACRSRPGCDYEAMLTCGKDRSMNYTSFLNQSCPRGGGSDFNYGMYADAISSGVLESTDFGNKLLYSFWWALQSLSTLGQNIKPSNNKFEICFALCIFIAGLLLFSLVIGIIQTRMLASTIRMEEMRMKWEGVERWMGSHYIPEDLKERLKQHEEFRWQRDQGVDIHNVLQSLPRDLRRDITRHLWLDLLRSVPIFSTMDDEQLDAMCERVKPALYTGGSYIVREGDRVNEMLFIKRGVIQTTGTYGGSSVFFSAEHLKTGEFCCDELLSWALGPYSSLSDLPISITTVQTVTHVEAFALTADDLKFVATRFRWVRNKKLRHRFRFYSHQWTTWAACFIQAAWRRFRKNKLEMAQRREEDRLGDALAAKSTPLGATIYASRFAANSLRLLNRKSTGKGTVPLPSVSAKKPAEPDFSDDEVQSSEELR</sequence>
<evidence type="ECO:0000256" key="7">
    <source>
        <dbReference type="ARBA" id="ARBA00023136"/>
    </source>
</evidence>
<proteinExistence type="inferred from homology"/>
<keyword evidence="6" id="KW-0406">Ion transport</keyword>
<dbReference type="InterPro" id="IPR005821">
    <property type="entry name" value="Ion_trans_dom"/>
</dbReference>
<dbReference type="SUPFAM" id="SSF51206">
    <property type="entry name" value="cAMP-binding domain-like"/>
    <property type="match status" value="1"/>
</dbReference>
<dbReference type="PROSITE" id="PS50042">
    <property type="entry name" value="CNMP_BINDING_3"/>
    <property type="match status" value="1"/>
</dbReference>
<keyword evidence="4 11" id="KW-0812">Transmembrane</keyword>
<evidence type="ECO:0000256" key="10">
    <source>
        <dbReference type="SAM" id="MobiDB-lite"/>
    </source>
</evidence>
<dbReference type="Gene3D" id="1.10.287.70">
    <property type="match status" value="1"/>
</dbReference>
<keyword evidence="3" id="KW-0813">Transport</keyword>
<feature type="transmembrane region" description="Helical" evidence="11">
    <location>
        <begin position="250"/>
        <end position="275"/>
    </location>
</feature>
<evidence type="ECO:0000256" key="8">
    <source>
        <dbReference type="ARBA" id="ARBA00023286"/>
    </source>
</evidence>
<protein>
    <recommendedName>
        <fullName evidence="12">Cyclic nucleotide-binding domain-containing protein</fullName>
    </recommendedName>
</protein>
<dbReference type="PANTHER" id="PTHR45651:SF5">
    <property type="entry name" value="CYCLIC NUCLEOTIDE-GATED ION CHANNEL 1"/>
    <property type="match status" value="1"/>
</dbReference>
<dbReference type="SUPFAM" id="SSF81324">
    <property type="entry name" value="Voltage-gated potassium channels"/>
    <property type="match status" value="1"/>
</dbReference>
<dbReference type="AlphaFoldDB" id="A0AAV2GGW5"/>
<feature type="transmembrane region" description="Helical" evidence="11">
    <location>
        <begin position="324"/>
        <end position="346"/>
    </location>
</feature>
<dbReference type="InterPro" id="IPR018490">
    <property type="entry name" value="cNMP-bd_dom_sf"/>
</dbReference>
<dbReference type="Pfam" id="PF00520">
    <property type="entry name" value="Ion_trans"/>
    <property type="match status" value="1"/>
</dbReference>
<feature type="region of interest" description="Disordered" evidence="10">
    <location>
        <begin position="962"/>
        <end position="995"/>
    </location>
</feature>
<evidence type="ECO:0000313" key="13">
    <source>
        <dbReference type="EMBL" id="CAL1409711.1"/>
    </source>
</evidence>
<evidence type="ECO:0000259" key="12">
    <source>
        <dbReference type="PROSITE" id="PS50042"/>
    </source>
</evidence>
<dbReference type="InterPro" id="IPR014710">
    <property type="entry name" value="RmlC-like_jellyroll"/>
</dbReference>
<dbReference type="Gene3D" id="2.60.120.10">
    <property type="entry name" value="Jelly Rolls"/>
    <property type="match status" value="1"/>
</dbReference>
<dbReference type="GO" id="GO:0016020">
    <property type="term" value="C:membrane"/>
    <property type="evidence" value="ECO:0007669"/>
    <property type="project" value="UniProtKB-SubCell"/>
</dbReference>
<dbReference type="SMART" id="SM00100">
    <property type="entry name" value="cNMP"/>
    <property type="match status" value="1"/>
</dbReference>
<evidence type="ECO:0000313" key="14">
    <source>
        <dbReference type="Proteomes" id="UP001497516"/>
    </source>
</evidence>
<dbReference type="GO" id="GO:0005216">
    <property type="term" value="F:monoatomic ion channel activity"/>
    <property type="evidence" value="ECO:0007669"/>
    <property type="project" value="InterPro"/>
</dbReference>
<keyword evidence="8" id="KW-1071">Ligand-gated ion channel</keyword>
<evidence type="ECO:0000256" key="9">
    <source>
        <dbReference type="ARBA" id="ARBA00023303"/>
    </source>
</evidence>
<dbReference type="PANTHER" id="PTHR45651">
    <property type="entry name" value="CYCLIC NUCLEOTIDE-GATED ION CHANNEL 15-RELATED-RELATED"/>
    <property type="match status" value="1"/>
</dbReference>
<evidence type="ECO:0000256" key="2">
    <source>
        <dbReference type="ARBA" id="ARBA00010486"/>
    </source>
</evidence>
<accession>A0AAV2GGW5</accession>
<keyword evidence="9" id="KW-0407">Ion channel</keyword>
<comment type="similarity">
    <text evidence="2">Belongs to the cyclic nucleotide-gated cation channel (TC 1.A.1.5) family.</text>
</comment>
<organism evidence="13 14">
    <name type="scientific">Linum trigynum</name>
    <dbReference type="NCBI Taxonomy" id="586398"/>
    <lineage>
        <taxon>Eukaryota</taxon>
        <taxon>Viridiplantae</taxon>
        <taxon>Streptophyta</taxon>
        <taxon>Embryophyta</taxon>
        <taxon>Tracheophyta</taxon>
        <taxon>Spermatophyta</taxon>
        <taxon>Magnoliopsida</taxon>
        <taxon>eudicotyledons</taxon>
        <taxon>Gunneridae</taxon>
        <taxon>Pentapetalae</taxon>
        <taxon>rosids</taxon>
        <taxon>fabids</taxon>
        <taxon>Malpighiales</taxon>
        <taxon>Linaceae</taxon>
        <taxon>Linum</taxon>
    </lineage>
</organism>
<feature type="transmembrane region" description="Helical" evidence="11">
    <location>
        <begin position="463"/>
        <end position="486"/>
    </location>
</feature>
<keyword evidence="7 11" id="KW-0472">Membrane</keyword>
<evidence type="ECO:0000256" key="4">
    <source>
        <dbReference type="ARBA" id="ARBA00022692"/>
    </source>
</evidence>
<feature type="transmembrane region" description="Helical" evidence="11">
    <location>
        <begin position="164"/>
        <end position="185"/>
    </location>
</feature>
<evidence type="ECO:0000256" key="3">
    <source>
        <dbReference type="ARBA" id="ARBA00022448"/>
    </source>
</evidence>
<keyword evidence="14" id="KW-1185">Reference proteome</keyword>
<dbReference type="Gene3D" id="1.10.287.630">
    <property type="entry name" value="Helix hairpin bin"/>
    <property type="match status" value="1"/>
</dbReference>
<feature type="transmembrane region" description="Helical" evidence="11">
    <location>
        <begin position="372"/>
        <end position="391"/>
    </location>
</feature>
<evidence type="ECO:0000256" key="6">
    <source>
        <dbReference type="ARBA" id="ARBA00023065"/>
    </source>
</evidence>
<keyword evidence="5 11" id="KW-1133">Transmembrane helix</keyword>
<reference evidence="13 14" key="1">
    <citation type="submission" date="2024-04" db="EMBL/GenBank/DDBJ databases">
        <authorList>
            <person name="Fracassetti M."/>
        </authorList>
    </citation>
    <scope>NUCLEOTIDE SEQUENCE [LARGE SCALE GENOMIC DNA]</scope>
</reference>
<feature type="transmembrane region" description="Helical" evidence="11">
    <location>
        <begin position="533"/>
        <end position="558"/>
    </location>
</feature>
<gene>
    <name evidence="13" type="ORF">LTRI10_LOCUS49187</name>
</gene>
<evidence type="ECO:0000256" key="1">
    <source>
        <dbReference type="ARBA" id="ARBA00004141"/>
    </source>
</evidence>
<evidence type="ECO:0000256" key="5">
    <source>
        <dbReference type="ARBA" id="ARBA00022989"/>
    </source>
</evidence>
<feature type="domain" description="Cyclic nucleotide-binding" evidence="12">
    <location>
        <begin position="763"/>
        <end position="811"/>
    </location>
</feature>
<dbReference type="InterPro" id="IPR000595">
    <property type="entry name" value="cNMP-bd_dom"/>
</dbReference>
<dbReference type="CDD" id="cd00038">
    <property type="entry name" value="CAP_ED"/>
    <property type="match status" value="1"/>
</dbReference>
<feature type="transmembrane region" description="Helical" evidence="11">
    <location>
        <begin position="659"/>
        <end position="680"/>
    </location>
</feature>
<dbReference type="EMBL" id="OZ034821">
    <property type="protein sequence ID" value="CAL1409711.1"/>
    <property type="molecule type" value="Genomic_DNA"/>
</dbReference>
<feature type="transmembrane region" description="Helical" evidence="11">
    <location>
        <begin position="284"/>
        <end position="304"/>
    </location>
</feature>
<evidence type="ECO:0000256" key="11">
    <source>
        <dbReference type="SAM" id="Phobius"/>
    </source>
</evidence>
<feature type="compositionally biased region" description="Acidic residues" evidence="10">
    <location>
        <begin position="982"/>
        <end position="995"/>
    </location>
</feature>
<dbReference type="Proteomes" id="UP001497516">
    <property type="component" value="Chromosome 8"/>
</dbReference>
<comment type="subcellular location">
    <subcellularLocation>
        <location evidence="1">Membrane</location>
        <topology evidence="1">Multi-pass membrane protein</topology>
    </subcellularLocation>
</comment>
<name>A0AAV2GGW5_9ROSI</name>